<evidence type="ECO:0000313" key="1">
    <source>
        <dbReference type="EMBL" id="KKM78115.1"/>
    </source>
</evidence>
<dbReference type="EMBL" id="LAZR01008540">
    <property type="protein sequence ID" value="KKM78115.1"/>
    <property type="molecule type" value="Genomic_DNA"/>
</dbReference>
<organism evidence="1">
    <name type="scientific">marine sediment metagenome</name>
    <dbReference type="NCBI Taxonomy" id="412755"/>
    <lineage>
        <taxon>unclassified sequences</taxon>
        <taxon>metagenomes</taxon>
        <taxon>ecological metagenomes</taxon>
    </lineage>
</organism>
<protein>
    <submittedName>
        <fullName evidence="1">Uncharacterized protein</fullName>
    </submittedName>
</protein>
<proteinExistence type="predicted"/>
<accession>A0A0F9MMP1</accession>
<sequence>MINFNDPNLLRKYGNWVKVQVAFYDFLFRTATELEPLAFNKLSTIDEFADGEDAYDMAIKMIDKTFLTPEKAFEQFKKEAWKR</sequence>
<dbReference type="AlphaFoldDB" id="A0A0F9MMP1"/>
<name>A0A0F9MMP1_9ZZZZ</name>
<reference evidence="1" key="1">
    <citation type="journal article" date="2015" name="Nature">
        <title>Complex archaea that bridge the gap between prokaryotes and eukaryotes.</title>
        <authorList>
            <person name="Spang A."/>
            <person name="Saw J.H."/>
            <person name="Jorgensen S.L."/>
            <person name="Zaremba-Niedzwiedzka K."/>
            <person name="Martijn J."/>
            <person name="Lind A.E."/>
            <person name="van Eijk R."/>
            <person name="Schleper C."/>
            <person name="Guy L."/>
            <person name="Ettema T.J."/>
        </authorList>
    </citation>
    <scope>NUCLEOTIDE SEQUENCE</scope>
</reference>
<gene>
    <name evidence="1" type="ORF">LCGC14_1363230</name>
</gene>
<comment type="caution">
    <text evidence="1">The sequence shown here is derived from an EMBL/GenBank/DDBJ whole genome shotgun (WGS) entry which is preliminary data.</text>
</comment>